<organism evidence="3 4">
    <name type="scientific">Cyclobacterium jeungdonense</name>
    <dbReference type="NCBI Taxonomy" id="708087"/>
    <lineage>
        <taxon>Bacteria</taxon>
        <taxon>Pseudomonadati</taxon>
        <taxon>Bacteroidota</taxon>
        <taxon>Cytophagia</taxon>
        <taxon>Cytophagales</taxon>
        <taxon>Cyclobacteriaceae</taxon>
        <taxon>Cyclobacterium</taxon>
    </lineage>
</organism>
<evidence type="ECO:0000256" key="2">
    <source>
        <dbReference type="SAM" id="SignalP"/>
    </source>
</evidence>
<comment type="caution">
    <text evidence="3">The sequence shown here is derived from an EMBL/GenBank/DDBJ whole genome shotgun (WGS) entry which is preliminary data.</text>
</comment>
<evidence type="ECO:0000313" key="4">
    <source>
        <dbReference type="Proteomes" id="UP001236663"/>
    </source>
</evidence>
<keyword evidence="2" id="KW-0732">Signal</keyword>
<dbReference type="Proteomes" id="UP001236663">
    <property type="component" value="Unassembled WGS sequence"/>
</dbReference>
<keyword evidence="4" id="KW-1185">Reference proteome</keyword>
<proteinExistence type="predicted"/>
<dbReference type="EMBL" id="JAUFQS010000010">
    <property type="protein sequence ID" value="MDN3688582.1"/>
    <property type="molecule type" value="Genomic_DNA"/>
</dbReference>
<gene>
    <name evidence="3" type="ORF">QWZ15_12130</name>
</gene>
<sequence>MGKVKTILVSLVLFMYASVSFACEVCKSNQPKMLEDITHGQGPQGNVDYLITWSAAVLVAFTLFFSIKYLVKPKENRPGHIKNIVLE</sequence>
<evidence type="ECO:0000256" key="1">
    <source>
        <dbReference type="SAM" id="Phobius"/>
    </source>
</evidence>
<dbReference type="PROSITE" id="PS51257">
    <property type="entry name" value="PROKAR_LIPOPROTEIN"/>
    <property type="match status" value="1"/>
</dbReference>
<name>A0ABT8C8X3_9BACT</name>
<reference evidence="4" key="1">
    <citation type="journal article" date="2019" name="Int. J. Syst. Evol. Microbiol.">
        <title>The Global Catalogue of Microorganisms (GCM) 10K type strain sequencing project: providing services to taxonomists for standard genome sequencing and annotation.</title>
        <authorList>
            <consortium name="The Broad Institute Genomics Platform"/>
            <consortium name="The Broad Institute Genome Sequencing Center for Infectious Disease"/>
            <person name="Wu L."/>
            <person name="Ma J."/>
        </authorList>
    </citation>
    <scope>NUCLEOTIDE SEQUENCE [LARGE SCALE GENOMIC DNA]</scope>
    <source>
        <strain evidence="4">CECT 7706</strain>
    </source>
</reference>
<accession>A0ABT8C8X3</accession>
<protein>
    <submittedName>
        <fullName evidence="3">Uncharacterized protein</fullName>
    </submittedName>
</protein>
<feature type="signal peptide" evidence="2">
    <location>
        <begin position="1"/>
        <end position="22"/>
    </location>
</feature>
<feature type="transmembrane region" description="Helical" evidence="1">
    <location>
        <begin position="50"/>
        <end position="71"/>
    </location>
</feature>
<feature type="chain" id="PRO_5047374128" evidence="2">
    <location>
        <begin position="23"/>
        <end position="87"/>
    </location>
</feature>
<keyword evidence="1" id="KW-0472">Membrane</keyword>
<keyword evidence="1" id="KW-0812">Transmembrane</keyword>
<keyword evidence="1" id="KW-1133">Transmembrane helix</keyword>
<evidence type="ECO:0000313" key="3">
    <source>
        <dbReference type="EMBL" id="MDN3688582.1"/>
    </source>
</evidence>
<dbReference type="RefSeq" id="WP_163386735.1">
    <property type="nucleotide sequence ID" value="NZ_JAUFQS010000010.1"/>
</dbReference>